<dbReference type="Proteomes" id="UP000789759">
    <property type="component" value="Unassembled WGS sequence"/>
</dbReference>
<dbReference type="SMART" id="SM00271">
    <property type="entry name" value="DnaJ"/>
    <property type="match status" value="1"/>
</dbReference>
<dbReference type="PRINTS" id="PR00625">
    <property type="entry name" value="JDOMAIN"/>
</dbReference>
<name>A0A9N9I5S8_9GLOM</name>
<dbReference type="InterPro" id="IPR043183">
    <property type="entry name" value="DNJB2/6-like"/>
</dbReference>
<dbReference type="PANTHER" id="PTHR45168">
    <property type="entry name" value="DNAJ HOMOLOG SUBFAMILY B MEMBER 2"/>
    <property type="match status" value="1"/>
</dbReference>
<feature type="domain" description="J" evidence="1">
    <location>
        <begin position="3"/>
        <end position="69"/>
    </location>
</feature>
<organism evidence="2 3">
    <name type="scientific">Cetraspora pellucida</name>
    <dbReference type="NCBI Taxonomy" id="1433469"/>
    <lineage>
        <taxon>Eukaryota</taxon>
        <taxon>Fungi</taxon>
        <taxon>Fungi incertae sedis</taxon>
        <taxon>Mucoromycota</taxon>
        <taxon>Glomeromycotina</taxon>
        <taxon>Glomeromycetes</taxon>
        <taxon>Diversisporales</taxon>
        <taxon>Gigasporaceae</taxon>
        <taxon>Cetraspora</taxon>
    </lineage>
</organism>
<protein>
    <submittedName>
        <fullName evidence="2">443_t:CDS:1</fullName>
    </submittedName>
</protein>
<comment type="caution">
    <text evidence="2">The sequence shown here is derived from an EMBL/GenBank/DDBJ whole genome shotgun (WGS) entry which is preliminary data.</text>
</comment>
<gene>
    <name evidence="2" type="ORF">CPELLU_LOCUS12879</name>
</gene>
<accession>A0A9N9I5S8</accession>
<proteinExistence type="predicted"/>
<dbReference type="EMBL" id="CAJVQA010012921">
    <property type="protein sequence ID" value="CAG8720605.1"/>
    <property type="molecule type" value="Genomic_DNA"/>
</dbReference>
<dbReference type="OrthoDB" id="10250354at2759"/>
<dbReference type="GO" id="GO:0051082">
    <property type="term" value="F:unfolded protein binding"/>
    <property type="evidence" value="ECO:0007669"/>
    <property type="project" value="InterPro"/>
</dbReference>
<dbReference type="PROSITE" id="PS00636">
    <property type="entry name" value="DNAJ_1"/>
    <property type="match status" value="1"/>
</dbReference>
<dbReference type="PROSITE" id="PS50076">
    <property type="entry name" value="DNAJ_2"/>
    <property type="match status" value="1"/>
</dbReference>
<evidence type="ECO:0000313" key="3">
    <source>
        <dbReference type="Proteomes" id="UP000789759"/>
    </source>
</evidence>
<sequence>MTNYYEILGLEANATEDDIRKAYRRQALIWHPDKNVQNREEAEAKFKLIAEAYEVLSDVDKRRIYNQYGEEGLKNGGPTYEQRPFQFHDPQEIFRQFFSAFPNNDIFGDPMFGSASMFSNFPASHHFSSTSSFSSGPQFRSPFDSFGFGGFGNFPSSSFSMSTNSFSSGSGNGGFIKKSTSTQIINGVRTTITRIEDAE</sequence>
<dbReference type="Gene3D" id="1.10.287.110">
    <property type="entry name" value="DnaJ domain"/>
    <property type="match status" value="1"/>
</dbReference>
<dbReference type="InterPro" id="IPR018253">
    <property type="entry name" value="DnaJ_domain_CS"/>
</dbReference>
<dbReference type="PANTHER" id="PTHR45168:SF3">
    <property type="entry name" value="DNAJ HEAT SHOCK PROTEIN FAMILY (HSP40) MEMBER B2"/>
    <property type="match status" value="1"/>
</dbReference>
<dbReference type="CDD" id="cd06257">
    <property type="entry name" value="DnaJ"/>
    <property type="match status" value="1"/>
</dbReference>
<dbReference type="AlphaFoldDB" id="A0A9N9I5S8"/>
<dbReference type="Pfam" id="PF00226">
    <property type="entry name" value="DnaJ"/>
    <property type="match status" value="1"/>
</dbReference>
<evidence type="ECO:0000259" key="1">
    <source>
        <dbReference type="PROSITE" id="PS50076"/>
    </source>
</evidence>
<evidence type="ECO:0000313" key="2">
    <source>
        <dbReference type="EMBL" id="CAG8720605.1"/>
    </source>
</evidence>
<dbReference type="SUPFAM" id="SSF46565">
    <property type="entry name" value="Chaperone J-domain"/>
    <property type="match status" value="1"/>
</dbReference>
<dbReference type="InterPro" id="IPR001623">
    <property type="entry name" value="DnaJ_domain"/>
</dbReference>
<keyword evidence="3" id="KW-1185">Reference proteome</keyword>
<dbReference type="GO" id="GO:0030544">
    <property type="term" value="F:Hsp70 protein binding"/>
    <property type="evidence" value="ECO:0007669"/>
    <property type="project" value="InterPro"/>
</dbReference>
<dbReference type="InterPro" id="IPR036869">
    <property type="entry name" value="J_dom_sf"/>
</dbReference>
<reference evidence="2" key="1">
    <citation type="submission" date="2021-06" db="EMBL/GenBank/DDBJ databases">
        <authorList>
            <person name="Kallberg Y."/>
            <person name="Tangrot J."/>
            <person name="Rosling A."/>
        </authorList>
    </citation>
    <scope>NUCLEOTIDE SEQUENCE</scope>
    <source>
        <strain evidence="2">FL966</strain>
    </source>
</reference>
<feature type="non-terminal residue" evidence="2">
    <location>
        <position position="1"/>
    </location>
</feature>